<evidence type="ECO:0000256" key="1">
    <source>
        <dbReference type="PIRSR" id="PIRSR601310-1"/>
    </source>
</evidence>
<evidence type="ECO:0000313" key="5">
    <source>
        <dbReference type="EMBL" id="QGM47574.1"/>
    </source>
</evidence>
<dbReference type="Gene3D" id="3.30.428.10">
    <property type="entry name" value="HIT-like"/>
    <property type="match status" value="1"/>
</dbReference>
<evidence type="ECO:0000259" key="4">
    <source>
        <dbReference type="PROSITE" id="PS51084"/>
    </source>
</evidence>
<gene>
    <name evidence="5" type="ORF">H2LOC_018855</name>
</gene>
<dbReference type="InterPro" id="IPR011146">
    <property type="entry name" value="HIT-like"/>
</dbReference>
<evidence type="ECO:0000256" key="3">
    <source>
        <dbReference type="PROSITE-ProRule" id="PRU00464"/>
    </source>
</evidence>
<evidence type="ECO:0000313" key="6">
    <source>
        <dbReference type="Proteomes" id="UP000309061"/>
    </source>
</evidence>
<dbReference type="InterPro" id="IPR001310">
    <property type="entry name" value="Histidine_triad_HIT"/>
</dbReference>
<dbReference type="EMBL" id="CP046052">
    <property type="protein sequence ID" value="QGM47574.1"/>
    <property type="molecule type" value="Genomic_DNA"/>
</dbReference>
<feature type="active site" description="Tele-AMP-histidine intermediate" evidence="1">
    <location>
        <position position="104"/>
    </location>
</feature>
<dbReference type="KEGG" id="mhey:H2LOC_018855"/>
<dbReference type="CDD" id="cd01277">
    <property type="entry name" value="HINT_subgroup"/>
    <property type="match status" value="1"/>
</dbReference>
<accession>A0A6B8KGS7</accession>
<dbReference type="AlphaFoldDB" id="A0A6B8KGS7"/>
<dbReference type="Pfam" id="PF01230">
    <property type="entry name" value="HIT"/>
    <property type="match status" value="1"/>
</dbReference>
<keyword evidence="6" id="KW-1185">Reference proteome</keyword>
<dbReference type="GO" id="GO:0003824">
    <property type="term" value="F:catalytic activity"/>
    <property type="evidence" value="ECO:0007669"/>
    <property type="project" value="InterPro"/>
</dbReference>
<dbReference type="PANTHER" id="PTHR46648">
    <property type="entry name" value="HIT FAMILY PROTEIN 1"/>
    <property type="match status" value="1"/>
</dbReference>
<organism evidence="5 6">
    <name type="scientific">Methylocystis heyeri</name>
    <dbReference type="NCBI Taxonomy" id="391905"/>
    <lineage>
        <taxon>Bacteria</taxon>
        <taxon>Pseudomonadati</taxon>
        <taxon>Pseudomonadota</taxon>
        <taxon>Alphaproteobacteria</taxon>
        <taxon>Hyphomicrobiales</taxon>
        <taxon>Methylocystaceae</taxon>
        <taxon>Methylocystis</taxon>
    </lineage>
</organism>
<feature type="short sequence motif" description="Histidine triad motif" evidence="2 3">
    <location>
        <begin position="102"/>
        <end position="106"/>
    </location>
</feature>
<name>A0A6B8KGS7_9HYPH</name>
<dbReference type="GO" id="GO:0009117">
    <property type="term" value="P:nucleotide metabolic process"/>
    <property type="evidence" value="ECO:0007669"/>
    <property type="project" value="TreeGrafter"/>
</dbReference>
<dbReference type="RefSeq" id="WP_136497191.1">
    <property type="nucleotide sequence ID" value="NZ_CP046052.1"/>
</dbReference>
<dbReference type="PRINTS" id="PR00332">
    <property type="entry name" value="HISTRIAD"/>
</dbReference>
<feature type="domain" description="HIT" evidence="4">
    <location>
        <begin position="10"/>
        <end position="117"/>
    </location>
</feature>
<dbReference type="InterPro" id="IPR036265">
    <property type="entry name" value="HIT-like_sf"/>
</dbReference>
<proteinExistence type="predicted"/>
<dbReference type="PANTHER" id="PTHR46648:SF1">
    <property type="entry name" value="ADENOSINE 5'-MONOPHOSPHORAMIDASE HNT1"/>
    <property type="match status" value="1"/>
</dbReference>
<dbReference type="PROSITE" id="PS51084">
    <property type="entry name" value="HIT_2"/>
    <property type="match status" value="1"/>
</dbReference>
<dbReference type="SUPFAM" id="SSF54197">
    <property type="entry name" value="HIT-like"/>
    <property type="match status" value="1"/>
</dbReference>
<reference evidence="5 6" key="1">
    <citation type="submission" date="2019-11" db="EMBL/GenBank/DDBJ databases">
        <title>The genome sequence of Methylocystis heyeri.</title>
        <authorList>
            <person name="Oshkin I.Y."/>
            <person name="Miroshnikov K."/>
            <person name="Dedysh S.N."/>
        </authorList>
    </citation>
    <scope>NUCLEOTIDE SEQUENCE [LARGE SCALE GENOMIC DNA]</scope>
    <source>
        <strain evidence="5 6">H2</strain>
    </source>
</reference>
<dbReference type="Proteomes" id="UP000309061">
    <property type="component" value="Chromosome"/>
</dbReference>
<dbReference type="OrthoDB" id="9784774at2"/>
<protein>
    <submittedName>
        <fullName evidence="5">HIT domain-containing protein</fullName>
    </submittedName>
</protein>
<evidence type="ECO:0000256" key="2">
    <source>
        <dbReference type="PIRSR" id="PIRSR601310-3"/>
    </source>
</evidence>
<sequence length="144" mass="15992">MAVAYDPQNIFARILRGDIPAHKIFEDDVALAIMDIMPRAEGHVLVIPKAPARGLLDVDAEILARLIKRVQHIARAAKEAFQADGLTLQQFNESAGGQVIFHLHFHILPRWDGVALRPPGSMADNEKLKEQAEKIRAVLGDFKD</sequence>
<dbReference type="InterPro" id="IPR039384">
    <property type="entry name" value="HINT"/>
</dbReference>